<dbReference type="AlphaFoldDB" id="A0A1R3HG70"/>
<dbReference type="GO" id="GO:0000049">
    <property type="term" value="F:tRNA binding"/>
    <property type="evidence" value="ECO:0007669"/>
    <property type="project" value="TreeGrafter"/>
</dbReference>
<organism evidence="6 7">
    <name type="scientific">Corchorus olitorius</name>
    <dbReference type="NCBI Taxonomy" id="93759"/>
    <lineage>
        <taxon>Eukaryota</taxon>
        <taxon>Viridiplantae</taxon>
        <taxon>Streptophyta</taxon>
        <taxon>Embryophyta</taxon>
        <taxon>Tracheophyta</taxon>
        <taxon>Spermatophyta</taxon>
        <taxon>Magnoliopsida</taxon>
        <taxon>eudicotyledons</taxon>
        <taxon>Gunneridae</taxon>
        <taxon>Pentapetalae</taxon>
        <taxon>rosids</taxon>
        <taxon>malvids</taxon>
        <taxon>Malvales</taxon>
        <taxon>Malvaceae</taxon>
        <taxon>Grewioideae</taxon>
        <taxon>Apeibeae</taxon>
        <taxon>Corchorus</taxon>
    </lineage>
</organism>
<evidence type="ECO:0000313" key="7">
    <source>
        <dbReference type="Proteomes" id="UP000187203"/>
    </source>
</evidence>
<name>A0A1R3HG70_9ROSI</name>
<reference evidence="7" key="1">
    <citation type="submission" date="2013-09" db="EMBL/GenBank/DDBJ databases">
        <title>Corchorus olitorius genome sequencing.</title>
        <authorList>
            <person name="Alam M."/>
            <person name="Haque M.S."/>
            <person name="Islam M.S."/>
            <person name="Emdad E.M."/>
            <person name="Islam M.M."/>
            <person name="Ahmed B."/>
            <person name="Halim A."/>
            <person name="Hossen Q.M.M."/>
            <person name="Hossain M.Z."/>
            <person name="Ahmed R."/>
            <person name="Khan M.M."/>
            <person name="Islam R."/>
            <person name="Rashid M.M."/>
            <person name="Khan S.A."/>
            <person name="Rahman M.S."/>
            <person name="Alam M."/>
            <person name="Yahiya A.S."/>
            <person name="Khan M.S."/>
            <person name="Azam M.S."/>
            <person name="Haque T."/>
            <person name="Lashkar M.Z.H."/>
            <person name="Akhand A.I."/>
            <person name="Morshed G."/>
            <person name="Roy S."/>
            <person name="Uddin K.S."/>
            <person name="Rabeya T."/>
            <person name="Hossain A.S."/>
            <person name="Chowdhury A."/>
            <person name="Snigdha A.R."/>
            <person name="Mortoza M.S."/>
            <person name="Matin S.A."/>
            <person name="Hoque S.M.E."/>
            <person name="Islam M.K."/>
            <person name="Roy D.K."/>
            <person name="Haider R."/>
            <person name="Moosa M.M."/>
            <person name="Elias S.M."/>
            <person name="Hasan A.M."/>
            <person name="Jahan S."/>
            <person name="Shafiuddin M."/>
            <person name="Mahmood N."/>
            <person name="Shommy N.S."/>
        </authorList>
    </citation>
    <scope>NUCLEOTIDE SEQUENCE [LARGE SCALE GENOMIC DNA]</scope>
    <source>
        <strain evidence="7">cv. O-4</strain>
    </source>
</reference>
<keyword evidence="3" id="KW-0677">Repeat</keyword>
<gene>
    <name evidence="6" type="ORF">COLO4_29146</name>
</gene>
<keyword evidence="1" id="KW-0396">Initiation factor</keyword>
<keyword evidence="4" id="KW-0648">Protein biosynthesis</keyword>
<dbReference type="GO" id="GO:0003743">
    <property type="term" value="F:translation initiation factor activity"/>
    <property type="evidence" value="ECO:0007669"/>
    <property type="project" value="UniProtKB-KW"/>
</dbReference>
<dbReference type="GO" id="GO:0003729">
    <property type="term" value="F:mRNA binding"/>
    <property type="evidence" value="ECO:0007669"/>
    <property type="project" value="TreeGrafter"/>
</dbReference>
<dbReference type="GO" id="GO:0022627">
    <property type="term" value="C:cytosolic small ribosomal subunit"/>
    <property type="evidence" value="ECO:0007669"/>
    <property type="project" value="TreeGrafter"/>
</dbReference>
<dbReference type="Proteomes" id="UP000187203">
    <property type="component" value="Unassembled WGS sequence"/>
</dbReference>
<evidence type="ECO:0000256" key="2">
    <source>
        <dbReference type="ARBA" id="ARBA00022574"/>
    </source>
</evidence>
<feature type="compositionally biased region" description="Basic and acidic residues" evidence="5">
    <location>
        <begin position="40"/>
        <end position="53"/>
    </location>
</feature>
<dbReference type="GO" id="GO:0043022">
    <property type="term" value="F:ribosome binding"/>
    <property type="evidence" value="ECO:0007669"/>
    <property type="project" value="TreeGrafter"/>
</dbReference>
<keyword evidence="7" id="KW-1185">Reference proteome</keyword>
<evidence type="ECO:0000256" key="5">
    <source>
        <dbReference type="SAM" id="MobiDB-lite"/>
    </source>
</evidence>
<comment type="caution">
    <text evidence="6">The sequence shown here is derived from an EMBL/GenBank/DDBJ whole genome shotgun (WGS) entry which is preliminary data.</text>
</comment>
<dbReference type="PANTHER" id="PTHR13227:SF0">
    <property type="entry name" value="EUKARYOTIC TRANSLATION INITIATION FACTOR 2A"/>
    <property type="match status" value="1"/>
</dbReference>
<feature type="region of interest" description="Disordered" evidence="5">
    <location>
        <begin position="33"/>
        <end position="63"/>
    </location>
</feature>
<dbReference type="EMBL" id="AWUE01020246">
    <property type="protein sequence ID" value="OMO69303.1"/>
    <property type="molecule type" value="Genomic_DNA"/>
</dbReference>
<protein>
    <submittedName>
        <fullName evidence="6">Uncharacterized protein</fullName>
    </submittedName>
</protein>
<sequence length="243" mass="26887">MIATTAIDLQVDNCYNKTLVHWQKEVDKLLQVDWISKPEPPNKDDRKAPDKGEGTAGQQTTKLGFENFGTTKRKGSLKQLKKSTAGCSVYTSGWSACRRFFIIATTATELQVDNCYNRTLVHWQKEFDKVLQVDWIWKLEPPDKDDGKAPDKAQNEPIHIATSGDVFSSQLMMLSGSTIEGDMKTSATVFDNEGKPLHTLGCEICEVTTLELSKAVGSLMAVAIPKYRVGLPLLSTLGWGESS</sequence>
<evidence type="ECO:0000256" key="1">
    <source>
        <dbReference type="ARBA" id="ARBA00022540"/>
    </source>
</evidence>
<evidence type="ECO:0000256" key="4">
    <source>
        <dbReference type="ARBA" id="ARBA00022917"/>
    </source>
</evidence>
<accession>A0A1R3HG70</accession>
<evidence type="ECO:0000313" key="6">
    <source>
        <dbReference type="EMBL" id="OMO69303.1"/>
    </source>
</evidence>
<keyword evidence="2" id="KW-0853">WD repeat</keyword>
<proteinExistence type="predicted"/>
<evidence type="ECO:0000256" key="3">
    <source>
        <dbReference type="ARBA" id="ARBA00022737"/>
    </source>
</evidence>
<dbReference type="InterPro" id="IPR011387">
    <property type="entry name" value="TIF2A"/>
</dbReference>
<dbReference type="PANTHER" id="PTHR13227">
    <property type="entry name" value="EUKARYOTIC TRANSLATION INITIATION FACTOR 2A"/>
    <property type="match status" value="1"/>
</dbReference>